<dbReference type="AlphaFoldDB" id="A0A645JQ68"/>
<comment type="caution">
    <text evidence="1">The sequence shown here is derived from an EMBL/GenBank/DDBJ whole genome shotgun (WGS) entry which is preliminary data.</text>
</comment>
<dbReference type="EMBL" id="VSSQ01147132">
    <property type="protein sequence ID" value="MPN65170.1"/>
    <property type="molecule type" value="Genomic_DNA"/>
</dbReference>
<organism evidence="1">
    <name type="scientific">bioreactor metagenome</name>
    <dbReference type="NCBI Taxonomy" id="1076179"/>
    <lineage>
        <taxon>unclassified sequences</taxon>
        <taxon>metagenomes</taxon>
        <taxon>ecological metagenomes</taxon>
    </lineage>
</organism>
<dbReference type="Gene3D" id="1.20.58.2180">
    <property type="match status" value="1"/>
</dbReference>
<reference evidence="1" key="1">
    <citation type="submission" date="2019-08" db="EMBL/GenBank/DDBJ databases">
        <authorList>
            <person name="Kucharzyk K."/>
            <person name="Murdoch R.W."/>
            <person name="Higgins S."/>
            <person name="Loffler F."/>
        </authorList>
    </citation>
    <scope>NUCLEOTIDE SEQUENCE</scope>
</reference>
<name>A0A645JQ68_9ZZZZ</name>
<gene>
    <name evidence="1" type="ORF">SDC9_212949</name>
</gene>
<evidence type="ECO:0000313" key="1">
    <source>
        <dbReference type="EMBL" id="MPN65170.1"/>
    </source>
</evidence>
<proteinExistence type="predicted"/>
<protein>
    <submittedName>
        <fullName evidence="1">Uncharacterized protein</fullName>
    </submittedName>
</protein>
<accession>A0A645JQ68</accession>
<sequence length="35" mass="4041">MVKEVKEFYALFYHANLSDDDAKDLLKNSTYTVNG</sequence>